<reference evidence="3 4" key="1">
    <citation type="submission" date="2020-02" db="EMBL/GenBank/DDBJ databases">
        <title>Esox lucius (northern pike) genome, fEsoLuc1, primary haplotype.</title>
        <authorList>
            <person name="Myers G."/>
            <person name="Karagic N."/>
            <person name="Meyer A."/>
            <person name="Pippel M."/>
            <person name="Reichard M."/>
            <person name="Winkler S."/>
            <person name="Tracey A."/>
            <person name="Sims Y."/>
            <person name="Howe K."/>
            <person name="Rhie A."/>
            <person name="Formenti G."/>
            <person name="Durbin R."/>
            <person name="Fedrigo O."/>
            <person name="Jarvis E.D."/>
        </authorList>
    </citation>
    <scope>NUCLEOTIDE SEQUENCE [LARGE SCALE GENOMIC DNA]</scope>
</reference>
<feature type="region of interest" description="Disordered" evidence="1">
    <location>
        <begin position="99"/>
        <end position="121"/>
    </location>
</feature>
<feature type="domain" description="IMS import disulfide relay-system CHCH-CHCH-like Cx9C" evidence="2">
    <location>
        <begin position="5"/>
        <end position="49"/>
    </location>
</feature>
<organism evidence="3 4">
    <name type="scientific">Esox lucius</name>
    <name type="common">Northern pike</name>
    <dbReference type="NCBI Taxonomy" id="8010"/>
    <lineage>
        <taxon>Eukaryota</taxon>
        <taxon>Metazoa</taxon>
        <taxon>Chordata</taxon>
        <taxon>Craniata</taxon>
        <taxon>Vertebrata</taxon>
        <taxon>Euteleostomi</taxon>
        <taxon>Actinopterygii</taxon>
        <taxon>Neopterygii</taxon>
        <taxon>Teleostei</taxon>
        <taxon>Protacanthopterygii</taxon>
        <taxon>Esociformes</taxon>
        <taxon>Esocidae</taxon>
        <taxon>Esox</taxon>
    </lineage>
</organism>
<dbReference type="Proteomes" id="UP000265140">
    <property type="component" value="Chromosome 11"/>
</dbReference>
<proteinExistence type="predicted"/>
<reference evidence="3" key="3">
    <citation type="submission" date="2025-09" db="UniProtKB">
        <authorList>
            <consortium name="Ensembl"/>
        </authorList>
    </citation>
    <scope>IDENTIFICATION</scope>
</reference>
<dbReference type="Ensembl" id="ENSELUT00000104223.1">
    <property type="protein sequence ID" value="ENSELUP00000091294.1"/>
    <property type="gene ID" value="ENSELUG00000011539.3"/>
</dbReference>
<feature type="compositionally biased region" description="Basic and acidic residues" evidence="1">
    <location>
        <begin position="107"/>
        <end position="121"/>
    </location>
</feature>
<dbReference type="GO" id="GO:0005758">
    <property type="term" value="C:mitochondrial intermembrane space"/>
    <property type="evidence" value="ECO:0007669"/>
    <property type="project" value="TreeGrafter"/>
</dbReference>
<dbReference type="PANTHER" id="PTHR47106">
    <property type="entry name" value="COILED-COIL-HELIX-COILED-COIL-HELIX DOMAIN-CONTAINING PROTEIN 5"/>
    <property type="match status" value="1"/>
</dbReference>
<dbReference type="InterPro" id="IPR052848">
    <property type="entry name" value="CHCH_domain-containing_protein"/>
</dbReference>
<dbReference type="InterPro" id="IPR031731">
    <property type="entry name" value="CX9C"/>
</dbReference>
<reference evidence="3" key="2">
    <citation type="submission" date="2025-08" db="UniProtKB">
        <authorList>
            <consortium name="Ensembl"/>
        </authorList>
    </citation>
    <scope>IDENTIFICATION</scope>
</reference>
<dbReference type="AlphaFoldDB" id="A0AAY5KQZ9"/>
<keyword evidence="4" id="KW-1185">Reference proteome</keyword>
<evidence type="ECO:0000313" key="3">
    <source>
        <dbReference type="Ensembl" id="ENSELUP00000091294.1"/>
    </source>
</evidence>
<dbReference type="GeneTree" id="ENSGT00390000007919"/>
<sequence length="136" mass="15199">MQVAMDITTKHCHKEMENYGQCVASNQLTWQQHCHDLKMKVAQCTSSHPVIQKIRSDCSKEFAMFDSCLRENPTSPTSCSAHVARFLGCAETVDLAGVGNQVPQPSEPRKYDHPSFPEKEFSQKILSGPSAAFVRK</sequence>
<protein>
    <recommendedName>
        <fullName evidence="2">IMS import disulfide relay-system CHCH-CHCH-like Cx9C domain-containing protein</fullName>
    </recommendedName>
</protein>
<dbReference type="PANTHER" id="PTHR47106:SF1">
    <property type="entry name" value="COILED-COIL-HELIX-COILED-COIL-HELIX DOMAIN-CONTAINING PROTEIN 5"/>
    <property type="match status" value="1"/>
</dbReference>
<gene>
    <name evidence="3" type="primary">CHCHD5</name>
</gene>
<evidence type="ECO:0000259" key="2">
    <source>
        <dbReference type="Pfam" id="PF16860"/>
    </source>
</evidence>
<dbReference type="Gene3D" id="1.10.287.2900">
    <property type="match status" value="2"/>
</dbReference>
<evidence type="ECO:0000256" key="1">
    <source>
        <dbReference type="SAM" id="MobiDB-lite"/>
    </source>
</evidence>
<evidence type="ECO:0000313" key="4">
    <source>
        <dbReference type="Proteomes" id="UP000265140"/>
    </source>
</evidence>
<dbReference type="GO" id="GO:0045333">
    <property type="term" value="P:cellular respiration"/>
    <property type="evidence" value="ECO:0007669"/>
    <property type="project" value="TreeGrafter"/>
</dbReference>
<dbReference type="PROSITE" id="PS51808">
    <property type="entry name" value="CHCH"/>
    <property type="match status" value="1"/>
</dbReference>
<name>A0AAY5KQZ9_ESOLU</name>
<dbReference type="Pfam" id="PF16860">
    <property type="entry name" value="CX9C"/>
    <property type="match status" value="1"/>
</dbReference>
<accession>A0AAY5KQZ9</accession>